<dbReference type="Proteomes" id="UP001205861">
    <property type="component" value="Unassembled WGS sequence"/>
</dbReference>
<dbReference type="RefSeq" id="WP_258857433.1">
    <property type="nucleotide sequence ID" value="NZ_JANUGV010000004.1"/>
</dbReference>
<protein>
    <submittedName>
        <fullName evidence="2">Uncharacterized protein</fullName>
    </submittedName>
</protein>
<evidence type="ECO:0000256" key="1">
    <source>
        <dbReference type="SAM" id="Phobius"/>
    </source>
</evidence>
<dbReference type="EMBL" id="JANUGV010000004">
    <property type="protein sequence ID" value="MCS0609796.1"/>
    <property type="molecule type" value="Genomic_DNA"/>
</dbReference>
<keyword evidence="1" id="KW-1133">Transmembrane helix</keyword>
<gene>
    <name evidence="2" type="ORF">NX773_16635</name>
</gene>
<organism evidence="2 3">
    <name type="scientific">Massilia solisilvae</name>
    <dbReference type="NCBI Taxonomy" id="1811225"/>
    <lineage>
        <taxon>Bacteria</taxon>
        <taxon>Pseudomonadati</taxon>
        <taxon>Pseudomonadota</taxon>
        <taxon>Betaproteobacteria</taxon>
        <taxon>Burkholderiales</taxon>
        <taxon>Oxalobacteraceae</taxon>
        <taxon>Telluria group</taxon>
        <taxon>Massilia</taxon>
    </lineage>
</organism>
<sequence length="129" mass="14181">MTYEKKIARTYYAEMAGSLAVYCVLIVLALRIGKPMPDGAARTLLLVSPMAGFVLMLWAIIRQLARMDEYLRIRLLENIAIGAAVTAGLTFTYGFLETAGYPQLSMFTVWCLLAGATGLTQLARKVLGR</sequence>
<name>A0ABT2BN13_9BURK</name>
<feature type="transmembrane region" description="Helical" evidence="1">
    <location>
        <begin position="101"/>
        <end position="123"/>
    </location>
</feature>
<accession>A0ABT2BN13</accession>
<feature type="transmembrane region" description="Helical" evidence="1">
    <location>
        <begin position="12"/>
        <end position="33"/>
    </location>
</feature>
<keyword evidence="3" id="KW-1185">Reference proteome</keyword>
<reference evidence="2 3" key="1">
    <citation type="submission" date="2022-08" db="EMBL/GenBank/DDBJ databases">
        <title>Reclassification of Massilia species as members of the genera Telluria, Duganella, Pseudoduganella, Mokoshia gen. nov. and Zemynaea gen. nov. using orthogonal and non-orthogonal genome-based approaches.</title>
        <authorList>
            <person name="Bowman J.P."/>
        </authorList>
    </citation>
    <scope>NUCLEOTIDE SEQUENCE [LARGE SCALE GENOMIC DNA]</scope>
    <source>
        <strain evidence="2 3">JCM 31607</strain>
    </source>
</reference>
<feature type="transmembrane region" description="Helical" evidence="1">
    <location>
        <begin position="73"/>
        <end position="95"/>
    </location>
</feature>
<feature type="transmembrane region" description="Helical" evidence="1">
    <location>
        <begin position="39"/>
        <end position="61"/>
    </location>
</feature>
<proteinExistence type="predicted"/>
<keyword evidence="1" id="KW-0472">Membrane</keyword>
<evidence type="ECO:0000313" key="2">
    <source>
        <dbReference type="EMBL" id="MCS0609796.1"/>
    </source>
</evidence>
<evidence type="ECO:0000313" key="3">
    <source>
        <dbReference type="Proteomes" id="UP001205861"/>
    </source>
</evidence>
<comment type="caution">
    <text evidence="2">The sequence shown here is derived from an EMBL/GenBank/DDBJ whole genome shotgun (WGS) entry which is preliminary data.</text>
</comment>
<keyword evidence="1" id="KW-0812">Transmembrane</keyword>